<gene>
    <name evidence="1" type="ORF">Mic7113_1991</name>
</gene>
<keyword evidence="2" id="KW-1185">Reference proteome</keyword>
<organism evidence="1 2">
    <name type="scientific">Allocoleopsis franciscana PCC 7113</name>
    <dbReference type="NCBI Taxonomy" id="1173027"/>
    <lineage>
        <taxon>Bacteria</taxon>
        <taxon>Bacillati</taxon>
        <taxon>Cyanobacteriota</taxon>
        <taxon>Cyanophyceae</taxon>
        <taxon>Coleofasciculales</taxon>
        <taxon>Coleofasciculaceae</taxon>
        <taxon>Allocoleopsis</taxon>
        <taxon>Allocoleopsis franciscana</taxon>
    </lineage>
</organism>
<sequence>MLGEAIAYNRVNATEVPIPCKSSYHLKLKPLCSANLSVANTIARLPTAPAKLIEVILAGVKLLEQQQDIYQGRLQELQQDALKGLEASQRGEVVDGATAMAQIRANMRSRYSSP</sequence>
<proteinExistence type="predicted"/>
<dbReference type="EMBL" id="CP003630">
    <property type="protein sequence ID" value="AFZ17839.1"/>
    <property type="molecule type" value="Genomic_DNA"/>
</dbReference>
<name>K9WDK5_9CYAN</name>
<dbReference type="eggNOG" id="COG3609">
    <property type="taxonomic scope" value="Bacteria"/>
</dbReference>
<dbReference type="Proteomes" id="UP000010471">
    <property type="component" value="Chromosome"/>
</dbReference>
<evidence type="ECO:0000313" key="1">
    <source>
        <dbReference type="EMBL" id="AFZ17839.1"/>
    </source>
</evidence>
<reference evidence="1 2" key="1">
    <citation type="submission" date="2012-06" db="EMBL/GenBank/DDBJ databases">
        <title>Finished chromosome of genome of Microcoleus sp. PCC 7113.</title>
        <authorList>
            <consortium name="US DOE Joint Genome Institute"/>
            <person name="Gugger M."/>
            <person name="Coursin T."/>
            <person name="Rippka R."/>
            <person name="Tandeau De Marsac N."/>
            <person name="Huntemann M."/>
            <person name="Wei C.-L."/>
            <person name="Han J."/>
            <person name="Detter J.C."/>
            <person name="Han C."/>
            <person name="Tapia R."/>
            <person name="Chen A."/>
            <person name="Kyrpides N."/>
            <person name="Mavromatis K."/>
            <person name="Markowitz V."/>
            <person name="Szeto E."/>
            <person name="Ivanova N."/>
            <person name="Pagani I."/>
            <person name="Pati A."/>
            <person name="Goodwin L."/>
            <person name="Nordberg H.P."/>
            <person name="Cantor M.N."/>
            <person name="Hua S.X."/>
            <person name="Woyke T."/>
            <person name="Kerfeld C.A."/>
        </authorList>
    </citation>
    <scope>NUCLEOTIDE SEQUENCE [LARGE SCALE GENOMIC DNA]</scope>
    <source>
        <strain evidence="1 2">PCC 7113</strain>
    </source>
</reference>
<dbReference type="PATRIC" id="fig|1173027.3.peg.2212"/>
<protein>
    <submittedName>
        <fullName evidence="1">Uncharacterized protein</fullName>
    </submittedName>
</protein>
<dbReference type="KEGG" id="mic:Mic7113_1991"/>
<accession>K9WDK5</accession>
<dbReference type="AlphaFoldDB" id="K9WDK5"/>
<evidence type="ECO:0000313" key="2">
    <source>
        <dbReference type="Proteomes" id="UP000010471"/>
    </source>
</evidence>
<dbReference type="HOGENOM" id="CLU_2118246_0_0_3"/>